<dbReference type="VEuPathDB" id="FungiDB:A1O7_03423"/>
<dbReference type="eggNOG" id="KOG3386">
    <property type="taxonomic scope" value="Eukaryota"/>
</dbReference>
<keyword evidence="3 4" id="KW-0472">Membrane</keyword>
<accession>W9WXI8</accession>
<dbReference type="PANTHER" id="PTHR12483:SF120">
    <property type="entry name" value="HIGH-AFFINITY COPPER TRANSPORTER CTRA2"/>
    <property type="match status" value="1"/>
</dbReference>
<evidence type="ECO:0000256" key="4">
    <source>
        <dbReference type="RuleBase" id="RU367022"/>
    </source>
</evidence>
<proteinExistence type="inferred from homology"/>
<sequence>MDMSSHDSMSSDPMNMESMPMVFTTSHHTPLYGSGWTPSTGGGYAGTCIFLVFLAILLRLLFAAKSVLEQRWAIAARNRRYVRVQGRTTEAGRIDQDPDVKTGSLITVNGVEENVKVVQARSQSTPFRLSVDVPRAVLTTLIAAVAYLLMLAVMSYNVGYFLSVLLGVFLGELAVGRYAQNDDHVH</sequence>
<keyword evidence="2 4" id="KW-1133">Transmembrane helix</keyword>
<gene>
    <name evidence="5" type="ORF">A1O7_03423</name>
</gene>
<dbReference type="RefSeq" id="XP_007755633.1">
    <property type="nucleotide sequence ID" value="XM_007757443.1"/>
</dbReference>
<protein>
    <recommendedName>
        <fullName evidence="4">Copper transport protein</fullName>
    </recommendedName>
</protein>
<keyword evidence="4" id="KW-0406">Ion transport</keyword>
<evidence type="ECO:0000256" key="2">
    <source>
        <dbReference type="ARBA" id="ARBA00022989"/>
    </source>
</evidence>
<dbReference type="STRING" id="1182544.W9WXI8"/>
<keyword evidence="4" id="KW-0186">Copper</keyword>
<dbReference type="Pfam" id="PF04145">
    <property type="entry name" value="Ctr"/>
    <property type="match status" value="1"/>
</dbReference>
<dbReference type="EMBL" id="AMGW01000002">
    <property type="protein sequence ID" value="EXJ62979.1"/>
    <property type="molecule type" value="Genomic_DNA"/>
</dbReference>
<organism evidence="5 6">
    <name type="scientific">Cladophialophora yegresii CBS 114405</name>
    <dbReference type="NCBI Taxonomy" id="1182544"/>
    <lineage>
        <taxon>Eukaryota</taxon>
        <taxon>Fungi</taxon>
        <taxon>Dikarya</taxon>
        <taxon>Ascomycota</taxon>
        <taxon>Pezizomycotina</taxon>
        <taxon>Eurotiomycetes</taxon>
        <taxon>Chaetothyriomycetidae</taxon>
        <taxon>Chaetothyriales</taxon>
        <taxon>Herpotrichiellaceae</taxon>
        <taxon>Cladophialophora</taxon>
    </lineage>
</organism>
<evidence type="ECO:0000256" key="3">
    <source>
        <dbReference type="ARBA" id="ARBA00023136"/>
    </source>
</evidence>
<keyword evidence="1 4" id="KW-0812">Transmembrane</keyword>
<feature type="transmembrane region" description="Helical" evidence="4">
    <location>
        <begin position="136"/>
        <end position="154"/>
    </location>
</feature>
<dbReference type="PANTHER" id="PTHR12483">
    <property type="entry name" value="SOLUTE CARRIER FAMILY 31 COPPER TRANSPORTERS"/>
    <property type="match status" value="1"/>
</dbReference>
<dbReference type="GO" id="GO:0005886">
    <property type="term" value="C:plasma membrane"/>
    <property type="evidence" value="ECO:0007669"/>
    <property type="project" value="TreeGrafter"/>
</dbReference>
<comment type="caution">
    <text evidence="5">The sequence shown here is derived from an EMBL/GenBank/DDBJ whole genome shotgun (WGS) entry which is preliminary data.</text>
</comment>
<evidence type="ECO:0000256" key="1">
    <source>
        <dbReference type="ARBA" id="ARBA00022692"/>
    </source>
</evidence>
<evidence type="ECO:0000313" key="5">
    <source>
        <dbReference type="EMBL" id="EXJ62979.1"/>
    </source>
</evidence>
<dbReference type="GO" id="GO:0005375">
    <property type="term" value="F:copper ion transmembrane transporter activity"/>
    <property type="evidence" value="ECO:0007669"/>
    <property type="project" value="UniProtKB-UniRule"/>
</dbReference>
<dbReference type="OrthoDB" id="73901at2759"/>
<dbReference type="HOGENOM" id="CLU_090404_1_1_1"/>
<dbReference type="GeneID" id="19178018"/>
<keyword evidence="6" id="KW-1185">Reference proteome</keyword>
<reference evidence="5 6" key="1">
    <citation type="submission" date="2013-03" db="EMBL/GenBank/DDBJ databases">
        <title>The Genome Sequence of Cladophialophora yegresii CBS 114405.</title>
        <authorList>
            <consortium name="The Broad Institute Genomics Platform"/>
            <person name="Cuomo C."/>
            <person name="de Hoog S."/>
            <person name="Gorbushina A."/>
            <person name="Walker B."/>
            <person name="Young S.K."/>
            <person name="Zeng Q."/>
            <person name="Gargeya S."/>
            <person name="Fitzgerald M."/>
            <person name="Haas B."/>
            <person name="Abouelleil A."/>
            <person name="Allen A.W."/>
            <person name="Alvarado L."/>
            <person name="Arachchi H.M."/>
            <person name="Berlin A.M."/>
            <person name="Chapman S.B."/>
            <person name="Gainer-Dewar J."/>
            <person name="Goldberg J."/>
            <person name="Griggs A."/>
            <person name="Gujja S."/>
            <person name="Hansen M."/>
            <person name="Howarth C."/>
            <person name="Imamovic A."/>
            <person name="Ireland A."/>
            <person name="Larimer J."/>
            <person name="McCowan C."/>
            <person name="Murphy C."/>
            <person name="Pearson M."/>
            <person name="Poon T.W."/>
            <person name="Priest M."/>
            <person name="Roberts A."/>
            <person name="Saif S."/>
            <person name="Shea T."/>
            <person name="Sisk P."/>
            <person name="Sykes S."/>
            <person name="Wortman J."/>
            <person name="Nusbaum C."/>
            <person name="Birren B."/>
        </authorList>
    </citation>
    <scope>NUCLEOTIDE SEQUENCE [LARGE SCALE GENOMIC DNA]</scope>
    <source>
        <strain evidence="5 6">CBS 114405</strain>
    </source>
</reference>
<evidence type="ECO:0000313" key="6">
    <source>
        <dbReference type="Proteomes" id="UP000019473"/>
    </source>
</evidence>
<keyword evidence="4" id="KW-0187">Copper transport</keyword>
<dbReference type="InterPro" id="IPR007274">
    <property type="entry name" value="Cop_transporter"/>
</dbReference>
<name>W9WXI8_9EURO</name>
<feature type="transmembrane region" description="Helical" evidence="4">
    <location>
        <begin position="41"/>
        <end position="62"/>
    </location>
</feature>
<dbReference type="AlphaFoldDB" id="W9WXI8"/>
<dbReference type="Proteomes" id="UP000019473">
    <property type="component" value="Unassembled WGS sequence"/>
</dbReference>
<comment type="subcellular location">
    <subcellularLocation>
        <location evidence="4">Membrane</location>
        <topology evidence="4">Multi-pass membrane protein</topology>
    </subcellularLocation>
</comment>
<keyword evidence="4" id="KW-0813">Transport</keyword>
<comment type="similarity">
    <text evidence="4">Belongs to the copper transporter (Ctr) (TC 1.A.56) family. SLC31A subfamily.</text>
</comment>